<dbReference type="InterPro" id="IPR017452">
    <property type="entry name" value="GPCR_Rhodpsn_7TM"/>
</dbReference>
<feature type="domain" description="G-protein coupled receptors family 1 profile" evidence="11">
    <location>
        <begin position="43"/>
        <end position="74"/>
    </location>
</feature>
<keyword evidence="2" id="KW-1003">Cell membrane</keyword>
<evidence type="ECO:0000256" key="3">
    <source>
        <dbReference type="ARBA" id="ARBA00022692"/>
    </source>
</evidence>
<evidence type="ECO:0000256" key="4">
    <source>
        <dbReference type="ARBA" id="ARBA00022989"/>
    </source>
</evidence>
<dbReference type="PANTHER" id="PTHR24249">
    <property type="entry name" value="HISTAMINE RECEPTOR-RELATED G-PROTEIN COUPLED RECEPTOR"/>
    <property type="match status" value="1"/>
</dbReference>
<dbReference type="PROSITE" id="PS50262">
    <property type="entry name" value="G_PROTEIN_RECEP_F1_2"/>
    <property type="match status" value="1"/>
</dbReference>
<dbReference type="GO" id="GO:0005886">
    <property type="term" value="C:plasma membrane"/>
    <property type="evidence" value="ECO:0007669"/>
    <property type="project" value="UniProtKB-SubCell"/>
</dbReference>
<proteinExistence type="predicted"/>
<keyword evidence="8" id="KW-0807">Transducer</keyword>
<dbReference type="Gene3D" id="1.20.1070.10">
    <property type="entry name" value="Rhodopsin 7-helix transmembrane proteins"/>
    <property type="match status" value="1"/>
</dbReference>
<evidence type="ECO:0000256" key="8">
    <source>
        <dbReference type="ARBA" id="ARBA00023224"/>
    </source>
</evidence>
<sequence length="223" mass="25083">METTELCFPELHNNSCRKPQPSPSDALLSQSLLSLIVLLTVSMNLLVIISIAHFRQLHSPTNLLILSLAVSDLLDSSSSSSGFSAQAIGARRRPQTQRRGLKGLSADEKRRLEELQEKRKEEIQSLDTCSRKTFSSKTCREAPGMLFDVLSMLDEAHKILTQTSWQRSPLVFCTNCREMDTDIERKCCRQSQNMHQQHGTYGVLHLDDGVLRLALEPGMTFLP</sequence>
<evidence type="ECO:0000256" key="6">
    <source>
        <dbReference type="ARBA" id="ARBA00023136"/>
    </source>
</evidence>
<keyword evidence="13" id="KW-1185">Reference proteome</keyword>
<feature type="compositionally biased region" description="Basic residues" evidence="9">
    <location>
        <begin position="90"/>
        <end position="101"/>
    </location>
</feature>
<evidence type="ECO:0000256" key="10">
    <source>
        <dbReference type="SAM" id="Phobius"/>
    </source>
</evidence>
<protein>
    <recommendedName>
        <fullName evidence="11">G-protein coupled receptors family 1 profile domain-containing protein</fullName>
    </recommendedName>
</protein>
<dbReference type="Proteomes" id="UP001460270">
    <property type="component" value="Unassembled WGS sequence"/>
</dbReference>
<dbReference type="InterPro" id="IPR000276">
    <property type="entry name" value="GPCR_Rhodpsn"/>
</dbReference>
<name>A0AAW0P7F6_9GOBI</name>
<keyword evidence="5" id="KW-0297">G-protein coupled receptor</keyword>
<keyword evidence="6 10" id="KW-0472">Membrane</keyword>
<reference evidence="13" key="1">
    <citation type="submission" date="2024-04" db="EMBL/GenBank/DDBJ databases">
        <title>Salinicola lusitanus LLJ914,a marine bacterium isolated from the Okinawa Trough.</title>
        <authorList>
            <person name="Li J."/>
        </authorList>
    </citation>
    <scope>NUCLEOTIDE SEQUENCE [LARGE SCALE GENOMIC DNA]</scope>
</reference>
<dbReference type="InterPro" id="IPR050569">
    <property type="entry name" value="TAAR"/>
</dbReference>
<organism evidence="12 13">
    <name type="scientific">Mugilogobius chulae</name>
    <name type="common">yellowstripe goby</name>
    <dbReference type="NCBI Taxonomy" id="88201"/>
    <lineage>
        <taxon>Eukaryota</taxon>
        <taxon>Metazoa</taxon>
        <taxon>Chordata</taxon>
        <taxon>Craniata</taxon>
        <taxon>Vertebrata</taxon>
        <taxon>Euteleostomi</taxon>
        <taxon>Actinopterygii</taxon>
        <taxon>Neopterygii</taxon>
        <taxon>Teleostei</taxon>
        <taxon>Neoteleostei</taxon>
        <taxon>Acanthomorphata</taxon>
        <taxon>Gobiaria</taxon>
        <taxon>Gobiiformes</taxon>
        <taxon>Gobioidei</taxon>
        <taxon>Gobiidae</taxon>
        <taxon>Gobionellinae</taxon>
        <taxon>Mugilogobius</taxon>
    </lineage>
</organism>
<accession>A0AAW0P7F6</accession>
<keyword evidence="3 10" id="KW-0812">Transmembrane</keyword>
<dbReference type="GO" id="GO:0001594">
    <property type="term" value="F:trace-amine receptor activity"/>
    <property type="evidence" value="ECO:0007669"/>
    <property type="project" value="TreeGrafter"/>
</dbReference>
<evidence type="ECO:0000259" key="11">
    <source>
        <dbReference type="PROSITE" id="PS50262"/>
    </source>
</evidence>
<comment type="subcellular location">
    <subcellularLocation>
        <location evidence="1">Cell membrane</location>
        <topology evidence="1">Multi-pass membrane protein</topology>
    </subcellularLocation>
</comment>
<evidence type="ECO:0000313" key="12">
    <source>
        <dbReference type="EMBL" id="KAK7913724.1"/>
    </source>
</evidence>
<gene>
    <name evidence="12" type="ORF">WMY93_013935</name>
</gene>
<comment type="caution">
    <text evidence="12">The sequence shown here is derived from an EMBL/GenBank/DDBJ whole genome shotgun (WGS) entry which is preliminary data.</text>
</comment>
<evidence type="ECO:0000256" key="2">
    <source>
        <dbReference type="ARBA" id="ARBA00022475"/>
    </source>
</evidence>
<evidence type="ECO:0000313" key="13">
    <source>
        <dbReference type="Proteomes" id="UP001460270"/>
    </source>
</evidence>
<dbReference type="AlphaFoldDB" id="A0AAW0P7F6"/>
<keyword evidence="4 10" id="KW-1133">Transmembrane helix</keyword>
<evidence type="ECO:0000256" key="1">
    <source>
        <dbReference type="ARBA" id="ARBA00004651"/>
    </source>
</evidence>
<evidence type="ECO:0000256" key="7">
    <source>
        <dbReference type="ARBA" id="ARBA00023170"/>
    </source>
</evidence>
<dbReference type="SUPFAM" id="SSF81321">
    <property type="entry name" value="Family A G protein-coupled receptor-like"/>
    <property type="match status" value="1"/>
</dbReference>
<evidence type="ECO:0000256" key="5">
    <source>
        <dbReference type="ARBA" id="ARBA00023040"/>
    </source>
</evidence>
<feature type="region of interest" description="Disordered" evidence="9">
    <location>
        <begin position="78"/>
        <end position="105"/>
    </location>
</feature>
<keyword evidence="7" id="KW-0675">Receptor</keyword>
<dbReference type="PRINTS" id="PR00237">
    <property type="entry name" value="GPCRRHODOPSN"/>
</dbReference>
<dbReference type="EMBL" id="JBBPFD010000009">
    <property type="protein sequence ID" value="KAK7913724.1"/>
    <property type="molecule type" value="Genomic_DNA"/>
</dbReference>
<dbReference type="PANTHER" id="PTHR24249:SF381">
    <property type="entry name" value="TRACE AMINE ASSOCIATED RECEPTOR 19P-RELATED"/>
    <property type="match status" value="1"/>
</dbReference>
<evidence type="ECO:0000256" key="9">
    <source>
        <dbReference type="SAM" id="MobiDB-lite"/>
    </source>
</evidence>
<feature type="transmembrane region" description="Helical" evidence="10">
    <location>
        <begin position="32"/>
        <end position="54"/>
    </location>
</feature>